<evidence type="ECO:0000256" key="1">
    <source>
        <dbReference type="SAM" id="MobiDB-lite"/>
    </source>
</evidence>
<evidence type="ECO:0000256" key="2">
    <source>
        <dbReference type="SAM" id="Phobius"/>
    </source>
</evidence>
<reference evidence="3" key="2">
    <citation type="submission" date="2016-05" db="EMBL/GenBank/DDBJ databases">
        <title>Comparative analysis highlights variable genome content of wheat rusts and divergence of the mating loci.</title>
        <authorList>
            <person name="Cuomo C.A."/>
            <person name="Bakkeren G."/>
            <person name="Szabo L."/>
            <person name="Khalil H."/>
            <person name="Joly D."/>
            <person name="Goldberg J."/>
            <person name="Young S."/>
            <person name="Zeng Q."/>
            <person name="Fellers J."/>
        </authorList>
    </citation>
    <scope>NUCLEOTIDE SEQUENCE [LARGE SCALE GENOMIC DNA]</scope>
    <source>
        <strain evidence="3">1-1 BBBD Race 1</strain>
    </source>
</reference>
<dbReference type="EnsemblFungi" id="PTTG_28056-t43_1">
    <property type="protein sequence ID" value="PTTG_28056-t43_1-p1"/>
    <property type="gene ID" value="PTTG_28056"/>
</dbReference>
<reference evidence="3" key="1">
    <citation type="submission" date="2009-11" db="EMBL/GenBank/DDBJ databases">
        <authorList>
            <consortium name="The Broad Institute Genome Sequencing Platform"/>
            <person name="Ward D."/>
            <person name="Feldgarden M."/>
            <person name="Earl A."/>
            <person name="Young S.K."/>
            <person name="Zeng Q."/>
            <person name="Koehrsen M."/>
            <person name="Alvarado L."/>
            <person name="Berlin A."/>
            <person name="Bochicchio J."/>
            <person name="Borenstein D."/>
            <person name="Chapman S.B."/>
            <person name="Chen Z."/>
            <person name="Engels R."/>
            <person name="Freedman E."/>
            <person name="Gellesch M."/>
            <person name="Goldberg J."/>
            <person name="Griggs A."/>
            <person name="Gujja S."/>
            <person name="Heilman E."/>
            <person name="Heiman D."/>
            <person name="Hepburn T."/>
            <person name="Howarth C."/>
            <person name="Jen D."/>
            <person name="Larson L."/>
            <person name="Lewis B."/>
            <person name="Mehta T."/>
            <person name="Park D."/>
            <person name="Pearson M."/>
            <person name="Roberts A."/>
            <person name="Saif S."/>
            <person name="Shea T."/>
            <person name="Shenoy N."/>
            <person name="Sisk P."/>
            <person name="Stolte C."/>
            <person name="Sykes S."/>
            <person name="Thomson T."/>
            <person name="Walk T."/>
            <person name="White J."/>
            <person name="Yandava C."/>
            <person name="Izard J."/>
            <person name="Baranova O.V."/>
            <person name="Blanton J.M."/>
            <person name="Tanner A.C."/>
            <person name="Dewhirst F.E."/>
            <person name="Haas B."/>
            <person name="Nusbaum C."/>
            <person name="Birren B."/>
        </authorList>
    </citation>
    <scope>NUCLEOTIDE SEQUENCE [LARGE SCALE GENOMIC DNA]</scope>
    <source>
        <strain evidence="3">1-1 BBBD Race 1</strain>
    </source>
</reference>
<evidence type="ECO:0000313" key="4">
    <source>
        <dbReference type="EnsemblFungi" id="PTTG_28056-t43_1-p1"/>
    </source>
</evidence>
<dbReference type="VEuPathDB" id="FungiDB:PTTG_28056"/>
<dbReference type="EMBL" id="ADAS02000085">
    <property type="protein sequence ID" value="OAV91192.1"/>
    <property type="molecule type" value="Genomic_DNA"/>
</dbReference>
<evidence type="ECO:0000313" key="3">
    <source>
        <dbReference type="EMBL" id="OAV91192.1"/>
    </source>
</evidence>
<sequence length="520" mass="57940">MATGYQNSYGSDWTRQRTFDNGTDIDMATELGTTLSASTSAPAPAPQRLSFARHPSVIGSSLSPAPLLEKIVRPANQNIGDGIVFGTMAHNDSLQKDSSSYDQSPRDMQAVLDGLTSKPLGLTDFKRFLNQIRRGAYAEECNSWISYAPILVDFLLDFKIYADGFARLSLRDQSKCPHPFEIICHLNSQNLQAPTDSSDIDFSNGQDGDFSEFEKAARELLESMSEDFDDNPSHEYPDTRTPTAEAGIPNRSAQRKVNWAPSVRSNNHQYDPDWDSTGSTLSATLHEGSILRAARHNSKATSQFSSSVLMERLKGVEPEHQPMRDSFNSLVSKYLGSSTSFKQRDGLLSSCEDINFESIQRAILEAKYTNHPAVLSGIVADILVGLNVHVLPAFVAFSITNRNTPNNTKSNTLWGSFMVLIAFIFNLLMMIVPSPLMTPWKMDKPIPKLYRLLLFPLLWMGFALIMKDFIKNYCLLCWENKFKSLESGFRSDHQAVQVGLHTQDKVTKLAKDAQSQPVNS</sequence>
<feature type="transmembrane region" description="Helical" evidence="2">
    <location>
        <begin position="449"/>
        <end position="466"/>
    </location>
</feature>
<keyword evidence="2" id="KW-1133">Transmembrane helix</keyword>
<evidence type="ECO:0000313" key="5">
    <source>
        <dbReference type="Proteomes" id="UP000005240"/>
    </source>
</evidence>
<feature type="region of interest" description="Disordered" evidence="1">
    <location>
        <begin position="225"/>
        <end position="246"/>
    </location>
</feature>
<accession>A0A180GFT1</accession>
<dbReference type="OrthoDB" id="2505734at2759"/>
<proteinExistence type="predicted"/>
<evidence type="ECO:0008006" key="6">
    <source>
        <dbReference type="Google" id="ProtNLM"/>
    </source>
</evidence>
<dbReference type="PANTHER" id="PTHR39466:SF1">
    <property type="entry name" value="RGS DOMAIN-CONTAINING PROTEIN"/>
    <property type="match status" value="1"/>
</dbReference>
<feature type="transmembrane region" description="Helical" evidence="2">
    <location>
        <begin position="373"/>
        <end position="399"/>
    </location>
</feature>
<keyword evidence="2" id="KW-0472">Membrane</keyword>
<keyword evidence="2" id="KW-0812">Transmembrane</keyword>
<organism evidence="3">
    <name type="scientific">Puccinia triticina (isolate 1-1 / race 1 (BBBD))</name>
    <name type="common">Brown leaf rust fungus</name>
    <dbReference type="NCBI Taxonomy" id="630390"/>
    <lineage>
        <taxon>Eukaryota</taxon>
        <taxon>Fungi</taxon>
        <taxon>Dikarya</taxon>
        <taxon>Basidiomycota</taxon>
        <taxon>Pucciniomycotina</taxon>
        <taxon>Pucciniomycetes</taxon>
        <taxon>Pucciniales</taxon>
        <taxon>Pucciniaceae</taxon>
        <taxon>Puccinia</taxon>
    </lineage>
</organism>
<dbReference type="AlphaFoldDB" id="A0A180GFT1"/>
<keyword evidence="5" id="KW-1185">Reference proteome</keyword>
<reference evidence="4 5" key="3">
    <citation type="journal article" date="2017" name="G3 (Bethesda)">
        <title>Comparative analysis highlights variable genome content of wheat rusts and divergence of the mating loci.</title>
        <authorList>
            <person name="Cuomo C.A."/>
            <person name="Bakkeren G."/>
            <person name="Khalil H.B."/>
            <person name="Panwar V."/>
            <person name="Joly D."/>
            <person name="Linning R."/>
            <person name="Sakthikumar S."/>
            <person name="Song X."/>
            <person name="Adiconis X."/>
            <person name="Fan L."/>
            <person name="Goldberg J.M."/>
            <person name="Levin J.Z."/>
            <person name="Young S."/>
            <person name="Zeng Q."/>
            <person name="Anikster Y."/>
            <person name="Bruce M."/>
            <person name="Wang M."/>
            <person name="Yin C."/>
            <person name="McCallum B."/>
            <person name="Szabo L.J."/>
            <person name="Hulbert S."/>
            <person name="Chen X."/>
            <person name="Fellers J.P."/>
        </authorList>
    </citation>
    <scope>NUCLEOTIDE SEQUENCE</scope>
    <source>
        <strain evidence="5">Isolate 1-1 / race 1 (BBBD)</strain>
        <strain evidence="4">isolate 1-1 / race 1 (BBBD)</strain>
    </source>
</reference>
<name>A0A180GFT1_PUCT1</name>
<dbReference type="PANTHER" id="PTHR39466">
    <property type="entry name" value="RGS DOMAIN-CONTAINING PROTEIN"/>
    <property type="match status" value="1"/>
</dbReference>
<gene>
    <name evidence="3" type="ORF">PTTG_28056</name>
</gene>
<dbReference type="STRING" id="630390.A0A180GFT1"/>
<reference evidence="4" key="4">
    <citation type="submission" date="2025-05" db="UniProtKB">
        <authorList>
            <consortium name="EnsemblFungi"/>
        </authorList>
    </citation>
    <scope>IDENTIFICATION</scope>
    <source>
        <strain evidence="4">isolate 1-1 / race 1 (BBBD)</strain>
    </source>
</reference>
<dbReference type="Proteomes" id="UP000005240">
    <property type="component" value="Unassembled WGS sequence"/>
</dbReference>
<feature type="transmembrane region" description="Helical" evidence="2">
    <location>
        <begin position="411"/>
        <end position="429"/>
    </location>
</feature>
<protein>
    <recommendedName>
        <fullName evidence="6">RGS domain-containing protein</fullName>
    </recommendedName>
</protein>